<keyword evidence="2" id="KW-1185">Reference proteome</keyword>
<evidence type="ECO:0000313" key="1">
    <source>
        <dbReference type="EMBL" id="CAL1676946.1"/>
    </source>
</evidence>
<name>A0AAV2NC38_9HYME</name>
<protein>
    <submittedName>
        <fullName evidence="1">Uncharacterized protein</fullName>
    </submittedName>
</protein>
<proteinExistence type="predicted"/>
<reference evidence="1" key="1">
    <citation type="submission" date="2024-04" db="EMBL/GenBank/DDBJ databases">
        <authorList>
            <consortium name="Molecular Ecology Group"/>
        </authorList>
    </citation>
    <scope>NUCLEOTIDE SEQUENCE</scope>
</reference>
<dbReference type="Proteomes" id="UP001497644">
    <property type="component" value="Chromosome 12"/>
</dbReference>
<dbReference type="AlphaFoldDB" id="A0AAV2NC38"/>
<gene>
    <name evidence="1" type="ORF">LPLAT_LOCUS3041</name>
</gene>
<dbReference type="EMBL" id="OZ034835">
    <property type="protein sequence ID" value="CAL1676946.1"/>
    <property type="molecule type" value="Genomic_DNA"/>
</dbReference>
<organism evidence="1 2">
    <name type="scientific">Lasius platythorax</name>
    <dbReference type="NCBI Taxonomy" id="488582"/>
    <lineage>
        <taxon>Eukaryota</taxon>
        <taxon>Metazoa</taxon>
        <taxon>Ecdysozoa</taxon>
        <taxon>Arthropoda</taxon>
        <taxon>Hexapoda</taxon>
        <taxon>Insecta</taxon>
        <taxon>Pterygota</taxon>
        <taxon>Neoptera</taxon>
        <taxon>Endopterygota</taxon>
        <taxon>Hymenoptera</taxon>
        <taxon>Apocrita</taxon>
        <taxon>Aculeata</taxon>
        <taxon>Formicoidea</taxon>
        <taxon>Formicidae</taxon>
        <taxon>Formicinae</taxon>
        <taxon>Lasius</taxon>
        <taxon>Lasius</taxon>
    </lineage>
</organism>
<sequence length="73" mass="8011">MTTMITDNDDVGYARISGISEPTANDGFDNRAQSPSCPMHDEYCAHDPLRQRGSHPIASDTDVSIKCIRGKWG</sequence>
<accession>A0AAV2NC38</accession>
<evidence type="ECO:0000313" key="2">
    <source>
        <dbReference type="Proteomes" id="UP001497644"/>
    </source>
</evidence>